<dbReference type="EMBL" id="RCNU01000005">
    <property type="protein sequence ID" value="RWQ95563.1"/>
    <property type="molecule type" value="Genomic_DNA"/>
</dbReference>
<dbReference type="AlphaFoldDB" id="A0A443HUR2"/>
<accession>A0A443HUR2</accession>
<dbReference type="Proteomes" id="UP000283841">
    <property type="component" value="Unassembled WGS sequence"/>
</dbReference>
<dbReference type="GeneID" id="39598278"/>
<evidence type="ECO:0000313" key="2">
    <source>
        <dbReference type="EMBL" id="RWQ95563.1"/>
    </source>
</evidence>
<organism evidence="2 3">
    <name type="scientific">Byssochlamys spectabilis</name>
    <name type="common">Paecilomyces variotii</name>
    <dbReference type="NCBI Taxonomy" id="264951"/>
    <lineage>
        <taxon>Eukaryota</taxon>
        <taxon>Fungi</taxon>
        <taxon>Dikarya</taxon>
        <taxon>Ascomycota</taxon>
        <taxon>Pezizomycotina</taxon>
        <taxon>Eurotiomycetes</taxon>
        <taxon>Eurotiomycetidae</taxon>
        <taxon>Eurotiales</taxon>
        <taxon>Thermoascaceae</taxon>
        <taxon>Paecilomyces</taxon>
    </lineage>
</organism>
<gene>
    <name evidence="2" type="ORF">C8Q69DRAFT_444469</name>
</gene>
<comment type="caution">
    <text evidence="2">The sequence shown here is derived from an EMBL/GenBank/DDBJ whole genome shotgun (WGS) entry which is preliminary data.</text>
</comment>
<name>A0A443HUR2_BYSSP</name>
<proteinExistence type="predicted"/>
<dbReference type="VEuPathDB" id="FungiDB:C8Q69DRAFT_444469"/>
<feature type="region of interest" description="Disordered" evidence="1">
    <location>
        <begin position="1"/>
        <end position="39"/>
    </location>
</feature>
<sequence length="219" mass="23803">MSRKDCGGGDATRGKPERDRGGGEGRSGGGAEEWEKRREQRACRQWRQMGGDLLPKRVDTTGERRVVVVVVGRRGSQTQIPSWKKALEAYISPVCLRCSSSGGHNFVAFQNATSTDGYILLRSLEQPHERNQFILERASLKKEGPSPSKGSTIIIFETSSCVQCSVAYVVGNWNRIRVLDACCIGKGKTPTHPTTAVKSGDQAALSRVSIGSGHVYHTG</sequence>
<evidence type="ECO:0000256" key="1">
    <source>
        <dbReference type="SAM" id="MobiDB-lite"/>
    </source>
</evidence>
<dbReference type="RefSeq" id="XP_028485208.1">
    <property type="nucleotide sequence ID" value="XM_028629001.1"/>
</dbReference>
<evidence type="ECO:0000313" key="3">
    <source>
        <dbReference type="Proteomes" id="UP000283841"/>
    </source>
</evidence>
<feature type="compositionally biased region" description="Basic and acidic residues" evidence="1">
    <location>
        <begin position="1"/>
        <end position="23"/>
    </location>
</feature>
<reference evidence="2 3" key="1">
    <citation type="journal article" date="2018" name="Front. Microbiol.">
        <title>Genomic and genetic insights into a cosmopolitan fungus, Paecilomyces variotii (Eurotiales).</title>
        <authorList>
            <person name="Urquhart A.S."/>
            <person name="Mondo S.J."/>
            <person name="Makela M.R."/>
            <person name="Hane J.K."/>
            <person name="Wiebenga A."/>
            <person name="He G."/>
            <person name="Mihaltcheva S."/>
            <person name="Pangilinan J."/>
            <person name="Lipzen A."/>
            <person name="Barry K."/>
            <person name="de Vries R.P."/>
            <person name="Grigoriev I.V."/>
            <person name="Idnurm A."/>
        </authorList>
    </citation>
    <scope>NUCLEOTIDE SEQUENCE [LARGE SCALE GENOMIC DNA]</scope>
    <source>
        <strain evidence="2 3">CBS 101075</strain>
    </source>
</reference>
<keyword evidence="3" id="KW-1185">Reference proteome</keyword>
<protein>
    <submittedName>
        <fullName evidence="2">Uncharacterized protein</fullName>
    </submittedName>
</protein>